<accession>A0A1I5FNA9</accession>
<gene>
    <name evidence="12" type="ORF">SAMN05421741_1305</name>
</gene>
<dbReference type="STRING" id="913024.SAMN05421741_1305"/>
<dbReference type="InterPro" id="IPR012910">
    <property type="entry name" value="Plug_dom"/>
</dbReference>
<dbReference type="GO" id="GO:0009279">
    <property type="term" value="C:cell outer membrane"/>
    <property type="evidence" value="ECO:0007669"/>
    <property type="project" value="UniProtKB-SubCell"/>
</dbReference>
<dbReference type="Proteomes" id="UP000199036">
    <property type="component" value="Unassembled WGS sequence"/>
</dbReference>
<comment type="subcellular location">
    <subcellularLocation>
        <location evidence="1 8">Cell outer membrane</location>
        <topology evidence="1 8">Multi-pass membrane protein</topology>
    </subcellularLocation>
</comment>
<keyword evidence="2 8" id="KW-0813">Transport</keyword>
<dbReference type="Pfam" id="PF13715">
    <property type="entry name" value="CarbopepD_reg_2"/>
    <property type="match status" value="1"/>
</dbReference>
<dbReference type="NCBIfam" id="TIGR04057">
    <property type="entry name" value="SusC_RagA_signa"/>
    <property type="match status" value="1"/>
</dbReference>
<dbReference type="InterPro" id="IPR037066">
    <property type="entry name" value="Plug_dom_sf"/>
</dbReference>
<protein>
    <submittedName>
        <fullName evidence="12">TonB-linked outer membrane protein, SusC/RagA family</fullName>
    </submittedName>
</protein>
<keyword evidence="4 8" id="KW-0812">Transmembrane</keyword>
<keyword evidence="6 8" id="KW-0472">Membrane</keyword>
<organism evidence="12 13">
    <name type="scientific">Paenimyroides ummariense</name>
    <dbReference type="NCBI Taxonomy" id="913024"/>
    <lineage>
        <taxon>Bacteria</taxon>
        <taxon>Pseudomonadati</taxon>
        <taxon>Bacteroidota</taxon>
        <taxon>Flavobacteriia</taxon>
        <taxon>Flavobacteriales</taxon>
        <taxon>Flavobacteriaceae</taxon>
        <taxon>Paenimyroides</taxon>
    </lineage>
</organism>
<evidence type="ECO:0000259" key="10">
    <source>
        <dbReference type="Pfam" id="PF00593"/>
    </source>
</evidence>
<evidence type="ECO:0000256" key="8">
    <source>
        <dbReference type="PROSITE-ProRule" id="PRU01360"/>
    </source>
</evidence>
<evidence type="ECO:0000256" key="3">
    <source>
        <dbReference type="ARBA" id="ARBA00022452"/>
    </source>
</evidence>
<dbReference type="RefSeq" id="WP_245758511.1">
    <property type="nucleotide sequence ID" value="NZ_FOVI01000030.1"/>
</dbReference>
<dbReference type="Pfam" id="PF07715">
    <property type="entry name" value="Plug"/>
    <property type="match status" value="1"/>
</dbReference>
<dbReference type="InterPro" id="IPR000531">
    <property type="entry name" value="Beta-barrel_TonB"/>
</dbReference>
<dbReference type="AlphaFoldDB" id="A0A1I5FNA9"/>
<dbReference type="InterPro" id="IPR023996">
    <property type="entry name" value="TonB-dep_OMP_SusC/RagA"/>
</dbReference>
<dbReference type="Gene3D" id="2.60.40.1120">
    <property type="entry name" value="Carboxypeptidase-like, regulatory domain"/>
    <property type="match status" value="1"/>
</dbReference>
<evidence type="ECO:0000256" key="9">
    <source>
        <dbReference type="RuleBase" id="RU003357"/>
    </source>
</evidence>
<dbReference type="PROSITE" id="PS52016">
    <property type="entry name" value="TONB_DEPENDENT_REC_3"/>
    <property type="match status" value="1"/>
</dbReference>
<feature type="domain" description="TonB-dependent receptor-like beta-barrel" evidence="10">
    <location>
        <begin position="428"/>
        <end position="966"/>
    </location>
</feature>
<dbReference type="InterPro" id="IPR039426">
    <property type="entry name" value="TonB-dep_rcpt-like"/>
</dbReference>
<evidence type="ECO:0000256" key="6">
    <source>
        <dbReference type="ARBA" id="ARBA00023136"/>
    </source>
</evidence>
<sequence>MKKFTFAALAVPLMWVLLLLLFFSSNKIHAQETIVLSGVVKTADGTPIEGVTVWQQDTDNGTQTNEQGFYTINISPNAVVVFEYIGYKTQSIAVTGKVLNVTLTADDDILEELVINAGYYSVKDKERTGSISKITSKEIGQQPVANPLAAMQGRMAGVNITQSSGTPGGGFDIQIRGRNSLRTEGNAPLYIVDGVPYPSQSASDPNVSIYSFSGGNISPLNSINPSDIENIEVLKDADATAIYGSRGSNGVVLITTKKGSSDKTTFSLLSTTSVSTVAGYMDLMKTDDYLKMRRDAYVNDGISTYPANAYDVNGTWNQDRYTDWQKEFVGGKAVSQNTQFSVGGGSGQTSYLFSAGHRNDATVFPGDFGYKRTNFSINANHQSKNKKFDTQINIMKTSQKNNLMSADFTKEMYLVPNAPELYDNQGSLNWENNTFLNPVAKLNGIYRSETEDLISNVTLRYKMLENLIMSVNGGIFENALNEVRTTPSTIYSPSLNRTSAESVLHTSDSKRKGWIIEPKLAWNLNGAYGRFDALIGGTFEERTQQAFSLQAGNFTSNELIFNVANAGIKMILFDTESRYRYMAAFARLNYTLKDRYIVNVTGRRDGSSRFGPDKRFGNFGAVGAAWLFSREKLFDDSSWLNFGKLRISYGLAGSDLIGDYQYLNTFGISRYKYDGVSGLEPLRLFNPDFSWETNKKLEGALELEFFKGRLSSSVAWYRNRSSSQLVGIPLPSLTGFNSVQANLAATVENSGWEFVLRSSNIIGKDFEWSTGFNMTIPRNKLIAFPNLEESTYAARYHVGLPTSIVKLYKYTGINKETGIYEFDDVNKDGVLNADDRQTKVNLGVTLFGGLQNSFKYRNWTLDFNWMFVKQKVYSPDYYGSYLGSFNNQPARAADYFSEDNKDARYQIPTTGANSKALQAYQNYNSSDGVVIDGSYIRLKSLQLQYTLGSQWLRGKTLTVNLQGFNLITITKYWGSDPETHGSFLPALRTIAMGLNINF</sequence>
<name>A0A1I5FNA9_9FLAO</name>
<dbReference type="InterPro" id="IPR008969">
    <property type="entry name" value="CarboxyPept-like_regulatory"/>
</dbReference>
<dbReference type="Gene3D" id="2.170.130.10">
    <property type="entry name" value="TonB-dependent receptor, plug domain"/>
    <property type="match status" value="1"/>
</dbReference>
<evidence type="ECO:0000256" key="1">
    <source>
        <dbReference type="ARBA" id="ARBA00004571"/>
    </source>
</evidence>
<evidence type="ECO:0000256" key="5">
    <source>
        <dbReference type="ARBA" id="ARBA00023077"/>
    </source>
</evidence>
<comment type="similarity">
    <text evidence="8 9">Belongs to the TonB-dependent receptor family.</text>
</comment>
<dbReference type="SUPFAM" id="SSF56935">
    <property type="entry name" value="Porins"/>
    <property type="match status" value="1"/>
</dbReference>
<dbReference type="Pfam" id="PF00593">
    <property type="entry name" value="TonB_dep_Rec_b-barrel"/>
    <property type="match status" value="1"/>
</dbReference>
<dbReference type="NCBIfam" id="TIGR04056">
    <property type="entry name" value="OMP_RagA_SusC"/>
    <property type="match status" value="1"/>
</dbReference>
<keyword evidence="3 8" id="KW-1134">Transmembrane beta strand</keyword>
<dbReference type="InterPro" id="IPR036942">
    <property type="entry name" value="Beta-barrel_TonB_sf"/>
</dbReference>
<evidence type="ECO:0000256" key="2">
    <source>
        <dbReference type="ARBA" id="ARBA00022448"/>
    </source>
</evidence>
<proteinExistence type="inferred from homology"/>
<dbReference type="SUPFAM" id="SSF49464">
    <property type="entry name" value="Carboxypeptidase regulatory domain-like"/>
    <property type="match status" value="1"/>
</dbReference>
<reference evidence="13" key="1">
    <citation type="submission" date="2016-10" db="EMBL/GenBank/DDBJ databases">
        <authorList>
            <person name="Varghese N."/>
            <person name="Submissions S."/>
        </authorList>
    </citation>
    <scope>NUCLEOTIDE SEQUENCE [LARGE SCALE GENOMIC DNA]</scope>
    <source>
        <strain evidence="13">DS-12</strain>
    </source>
</reference>
<keyword evidence="13" id="KW-1185">Reference proteome</keyword>
<evidence type="ECO:0000256" key="7">
    <source>
        <dbReference type="ARBA" id="ARBA00023237"/>
    </source>
</evidence>
<keyword evidence="5 9" id="KW-0798">TonB box</keyword>
<evidence type="ECO:0000313" key="12">
    <source>
        <dbReference type="EMBL" id="SFO25245.1"/>
    </source>
</evidence>
<feature type="domain" description="TonB-dependent receptor plug" evidence="11">
    <location>
        <begin position="125"/>
        <end position="251"/>
    </location>
</feature>
<evidence type="ECO:0000259" key="11">
    <source>
        <dbReference type="Pfam" id="PF07715"/>
    </source>
</evidence>
<evidence type="ECO:0000313" key="13">
    <source>
        <dbReference type="Proteomes" id="UP000199036"/>
    </source>
</evidence>
<dbReference type="EMBL" id="FOVI01000030">
    <property type="protein sequence ID" value="SFO25245.1"/>
    <property type="molecule type" value="Genomic_DNA"/>
</dbReference>
<dbReference type="Gene3D" id="2.40.170.20">
    <property type="entry name" value="TonB-dependent receptor, beta-barrel domain"/>
    <property type="match status" value="1"/>
</dbReference>
<evidence type="ECO:0000256" key="4">
    <source>
        <dbReference type="ARBA" id="ARBA00022692"/>
    </source>
</evidence>
<keyword evidence="7 8" id="KW-0998">Cell outer membrane</keyword>
<dbReference type="InterPro" id="IPR023997">
    <property type="entry name" value="TonB-dep_OMP_SusC/RagA_CS"/>
</dbReference>